<dbReference type="Proteomes" id="UP000274131">
    <property type="component" value="Unassembled WGS sequence"/>
</dbReference>
<evidence type="ECO:0000256" key="1">
    <source>
        <dbReference type="ARBA" id="ARBA00004370"/>
    </source>
</evidence>
<evidence type="ECO:0000256" key="6">
    <source>
        <dbReference type="RuleBase" id="RU363126"/>
    </source>
</evidence>
<sequence length="276" mass="32299">MTMPSSYRKTLHHVQDLAIARVSRILRLLLQWRGGIWKSVYFDLILWFVGYTIIAVIYRTALSSQQQRTFEAVVKFCSKYDSYIPLVFMLGFFVESVIQRWWVAIENIGITDDMALTIANYLRGVDEMSIRYKRTIVRYMCLFQVLVYRTVSSAVREKYPDFESLVRSGYLLPNEKKMLSIHDLWIPIQWSLQLTTKARADGLIKSDCYLSHIFDTCANLNTTLRIVWLQSWINIPLAYTQIVFIIVRLYFAFAMVGEQVLITDSENASLLMRSFC</sequence>
<comment type="similarity">
    <text evidence="5 6">Belongs to the anion channel-forming bestrophin (TC 1.A.46) family. Calcium-sensitive chloride channel subfamily.</text>
</comment>
<dbReference type="GO" id="GO:0034707">
    <property type="term" value="C:chloride channel complex"/>
    <property type="evidence" value="ECO:0007669"/>
    <property type="project" value="UniProtKB-KW"/>
</dbReference>
<feature type="transmembrane region" description="Helical" evidence="6">
    <location>
        <begin position="83"/>
        <end position="102"/>
    </location>
</feature>
<evidence type="ECO:0000313" key="9">
    <source>
        <dbReference type="WBParaSite" id="EVEC_0000530601-mRNA-1"/>
    </source>
</evidence>
<reference evidence="9" key="1">
    <citation type="submission" date="2017-02" db="UniProtKB">
        <authorList>
            <consortium name="WormBaseParasite"/>
        </authorList>
    </citation>
    <scope>IDENTIFICATION</scope>
</reference>
<evidence type="ECO:0000256" key="2">
    <source>
        <dbReference type="ARBA" id="ARBA00022692"/>
    </source>
</evidence>
<keyword evidence="6" id="KW-0869">Chloride channel</keyword>
<comment type="subcellular location">
    <subcellularLocation>
        <location evidence="6">Cell membrane</location>
        <topology evidence="6">Multi-pass membrane protein</topology>
    </subcellularLocation>
    <subcellularLocation>
        <location evidence="1">Membrane</location>
    </subcellularLocation>
</comment>
<dbReference type="WBParaSite" id="EVEC_0000530601-mRNA-1">
    <property type="protein sequence ID" value="EVEC_0000530601-mRNA-1"/>
    <property type="gene ID" value="EVEC_0000530601"/>
</dbReference>
<keyword evidence="6" id="KW-0406">Ion transport</keyword>
<keyword evidence="4 6" id="KW-0472">Membrane</keyword>
<reference evidence="7 8" key="2">
    <citation type="submission" date="2018-10" db="EMBL/GenBank/DDBJ databases">
        <authorList>
            <consortium name="Pathogen Informatics"/>
        </authorList>
    </citation>
    <scope>NUCLEOTIDE SEQUENCE [LARGE SCALE GENOMIC DNA]</scope>
</reference>
<evidence type="ECO:0000256" key="4">
    <source>
        <dbReference type="ARBA" id="ARBA00023136"/>
    </source>
</evidence>
<feature type="transmembrane region" description="Helical" evidence="6">
    <location>
        <begin position="40"/>
        <end position="62"/>
    </location>
</feature>
<proteinExistence type="inferred from homology"/>
<dbReference type="GO" id="GO:0005254">
    <property type="term" value="F:chloride channel activity"/>
    <property type="evidence" value="ECO:0007669"/>
    <property type="project" value="UniProtKB-KW"/>
</dbReference>
<gene>
    <name evidence="7" type="ORF">EVEC_LOCUS4937</name>
</gene>
<dbReference type="STRING" id="51028.A0A0N4V526"/>
<keyword evidence="6" id="KW-0407">Ion channel</keyword>
<protein>
    <recommendedName>
        <fullName evidence="6">Bestrophin homolog</fullName>
    </recommendedName>
</protein>
<evidence type="ECO:0000256" key="5">
    <source>
        <dbReference type="ARBA" id="ARBA00034769"/>
    </source>
</evidence>
<comment type="function">
    <text evidence="6">Forms chloride channels.</text>
</comment>
<keyword evidence="2 6" id="KW-0812">Transmembrane</keyword>
<dbReference type="InterPro" id="IPR000615">
    <property type="entry name" value="Bestrophin"/>
</dbReference>
<dbReference type="Pfam" id="PF01062">
    <property type="entry name" value="Bestrophin"/>
    <property type="match status" value="1"/>
</dbReference>
<dbReference type="PANTHER" id="PTHR10736">
    <property type="entry name" value="BESTROPHIN"/>
    <property type="match status" value="1"/>
</dbReference>
<dbReference type="PANTHER" id="PTHR10736:SF0">
    <property type="entry name" value="BESTROPHIN HOMOLOG"/>
    <property type="match status" value="1"/>
</dbReference>
<accession>A0A0N4V526</accession>
<dbReference type="EMBL" id="UXUI01008006">
    <property type="protein sequence ID" value="VDD90186.1"/>
    <property type="molecule type" value="Genomic_DNA"/>
</dbReference>
<keyword evidence="6" id="KW-0868">Chloride</keyword>
<keyword evidence="6" id="KW-0813">Transport</keyword>
<name>A0A0N4V526_ENTVE</name>
<evidence type="ECO:0000313" key="8">
    <source>
        <dbReference type="Proteomes" id="UP000274131"/>
    </source>
</evidence>
<keyword evidence="8" id="KW-1185">Reference proteome</keyword>
<dbReference type="InterPro" id="IPR021134">
    <property type="entry name" value="Bestrophin-like"/>
</dbReference>
<keyword evidence="3 6" id="KW-1133">Transmembrane helix</keyword>
<keyword evidence="6" id="KW-1003">Cell membrane</keyword>
<evidence type="ECO:0000313" key="7">
    <source>
        <dbReference type="EMBL" id="VDD90186.1"/>
    </source>
</evidence>
<dbReference type="GO" id="GO:0005886">
    <property type="term" value="C:plasma membrane"/>
    <property type="evidence" value="ECO:0007669"/>
    <property type="project" value="UniProtKB-SubCell"/>
</dbReference>
<dbReference type="AlphaFoldDB" id="A0A0N4V526"/>
<organism evidence="9">
    <name type="scientific">Enterobius vermicularis</name>
    <name type="common">Human pinworm</name>
    <dbReference type="NCBI Taxonomy" id="51028"/>
    <lineage>
        <taxon>Eukaryota</taxon>
        <taxon>Metazoa</taxon>
        <taxon>Ecdysozoa</taxon>
        <taxon>Nematoda</taxon>
        <taxon>Chromadorea</taxon>
        <taxon>Rhabditida</taxon>
        <taxon>Spirurina</taxon>
        <taxon>Oxyuridomorpha</taxon>
        <taxon>Oxyuroidea</taxon>
        <taxon>Oxyuridae</taxon>
        <taxon>Enterobius</taxon>
    </lineage>
</organism>
<evidence type="ECO:0000256" key="3">
    <source>
        <dbReference type="ARBA" id="ARBA00022989"/>
    </source>
</evidence>
<dbReference type="OrthoDB" id="201595at2759"/>